<organism evidence="6 7">
    <name type="scientific">Sediminispirochaeta smaragdinae (strain DSM 11293 / JCM 15392 / SEBR 4228)</name>
    <name type="common">Spirochaeta smaragdinae</name>
    <dbReference type="NCBI Taxonomy" id="573413"/>
    <lineage>
        <taxon>Bacteria</taxon>
        <taxon>Pseudomonadati</taxon>
        <taxon>Spirochaetota</taxon>
        <taxon>Spirochaetia</taxon>
        <taxon>Spirochaetales</taxon>
        <taxon>Spirochaetaceae</taxon>
        <taxon>Sediminispirochaeta</taxon>
    </lineage>
</organism>
<name>E1R8L7_SEDSS</name>
<dbReference type="GO" id="GO:0016787">
    <property type="term" value="F:hydrolase activity"/>
    <property type="evidence" value="ECO:0007669"/>
    <property type="project" value="UniProtKB-KW"/>
</dbReference>
<dbReference type="Gene3D" id="3.30.70.360">
    <property type="match status" value="1"/>
</dbReference>
<evidence type="ECO:0000256" key="1">
    <source>
        <dbReference type="ARBA" id="ARBA00001947"/>
    </source>
</evidence>
<reference evidence="6 7" key="1">
    <citation type="journal article" date="2010" name="Stand. Genomic Sci.">
        <title>Complete genome sequence of Spirochaeta smaragdinae type strain (SEBR 4228).</title>
        <authorList>
            <person name="Mavromatis K."/>
            <person name="Yasawong M."/>
            <person name="Chertkov O."/>
            <person name="Lapidus A."/>
            <person name="Lucas S."/>
            <person name="Nolan M."/>
            <person name="Del Rio T.G."/>
            <person name="Tice H."/>
            <person name="Cheng J.F."/>
            <person name="Pitluck S."/>
            <person name="Liolios K."/>
            <person name="Ivanova N."/>
            <person name="Tapia R."/>
            <person name="Han C."/>
            <person name="Bruce D."/>
            <person name="Goodwin L."/>
            <person name="Pati A."/>
            <person name="Chen A."/>
            <person name="Palaniappan K."/>
            <person name="Land M."/>
            <person name="Hauser L."/>
            <person name="Chang Y.J."/>
            <person name="Jeffries C.D."/>
            <person name="Detter J.C."/>
            <person name="Rohde M."/>
            <person name="Brambilla E."/>
            <person name="Spring S."/>
            <person name="Goker M."/>
            <person name="Sikorski J."/>
            <person name="Woyke T."/>
            <person name="Bristow J."/>
            <person name="Eisen J.A."/>
            <person name="Markowitz V."/>
            <person name="Hugenholtz P."/>
            <person name="Klenk H.P."/>
            <person name="Kyrpides N.C."/>
        </authorList>
    </citation>
    <scope>NUCLEOTIDE SEQUENCE [LARGE SCALE GENOMIC DNA]</scope>
    <source>
        <strain evidence="7">DSM 11293 / JCM 15392 / SEBR 4228</strain>
    </source>
</reference>
<dbReference type="OrthoDB" id="9792335at2"/>
<sequence length="397" mass="42185">MNSILSDSVELAKQMVSIPSVSGSESRLAAFLQNQLATCRGCDCSIDGWGSLIALFPGKNKRLLLFDGHIDTVDADASLWSSDPFTASVRDGKLYGRGSSDMKGALAAMIAAAALLVDEKGELPGSGIVVCGTAGEELFEGFTLGKVVTALHSAGYSVEGVIIGEASKRRLMYGQRGRVEIELTTIGTSAHSSSPEAGVNAVDAMVGLLSSLNEMEVPVDPVLGPGIGVVTDILSSPYPGASVLPARCRVTIDRRTLPGETGSSVLSRYREHIAAFERKEPKYRAEVQIAKGSYLGSDGKKEEIEKAPPAWLLSEDDPFRRTISAVLSKAGVLEGEGTYRFCTNGSWSCGIAGIPTLGFGPGREECAHINDEYLEIEELRKAVKGYDAIMRWWSGAS</sequence>
<protein>
    <submittedName>
        <fullName evidence="6">Peptidase M20</fullName>
    </submittedName>
</protein>
<dbReference type="InterPro" id="IPR001261">
    <property type="entry name" value="ArgE/DapE_CS"/>
</dbReference>
<dbReference type="Pfam" id="PF01546">
    <property type="entry name" value="Peptidase_M20"/>
    <property type="match status" value="1"/>
</dbReference>
<dbReference type="Proteomes" id="UP000002318">
    <property type="component" value="Chromosome"/>
</dbReference>
<evidence type="ECO:0000259" key="5">
    <source>
        <dbReference type="Pfam" id="PF07687"/>
    </source>
</evidence>
<dbReference type="RefSeq" id="WP_013255235.1">
    <property type="nucleotide sequence ID" value="NC_014364.1"/>
</dbReference>
<evidence type="ECO:0000256" key="3">
    <source>
        <dbReference type="ARBA" id="ARBA00022801"/>
    </source>
</evidence>
<dbReference type="InterPro" id="IPR011650">
    <property type="entry name" value="Peptidase_M20_dimer"/>
</dbReference>
<dbReference type="Gene3D" id="3.40.630.10">
    <property type="entry name" value="Zn peptidases"/>
    <property type="match status" value="2"/>
</dbReference>
<dbReference type="Pfam" id="PF07687">
    <property type="entry name" value="M20_dimer"/>
    <property type="match status" value="1"/>
</dbReference>
<keyword evidence="7" id="KW-1185">Reference proteome</keyword>
<proteinExistence type="predicted"/>
<dbReference type="PANTHER" id="PTHR43808">
    <property type="entry name" value="ACETYLORNITHINE DEACETYLASE"/>
    <property type="match status" value="1"/>
</dbReference>
<dbReference type="GO" id="GO:0046872">
    <property type="term" value="F:metal ion binding"/>
    <property type="evidence" value="ECO:0007669"/>
    <property type="project" value="UniProtKB-KW"/>
</dbReference>
<feature type="domain" description="Peptidase M20 dimerisation" evidence="5">
    <location>
        <begin position="173"/>
        <end position="276"/>
    </location>
</feature>
<dbReference type="InterPro" id="IPR036264">
    <property type="entry name" value="Bact_exopeptidase_dim_dom"/>
</dbReference>
<evidence type="ECO:0000313" key="7">
    <source>
        <dbReference type="Proteomes" id="UP000002318"/>
    </source>
</evidence>
<keyword evidence="4" id="KW-0862">Zinc</keyword>
<dbReference type="SUPFAM" id="SSF55031">
    <property type="entry name" value="Bacterial exopeptidase dimerisation domain"/>
    <property type="match status" value="1"/>
</dbReference>
<evidence type="ECO:0000256" key="2">
    <source>
        <dbReference type="ARBA" id="ARBA00022723"/>
    </source>
</evidence>
<dbReference type="HOGENOM" id="CLU_021802_2_1_12"/>
<dbReference type="KEGG" id="ssm:Spirs_2667"/>
<dbReference type="SUPFAM" id="SSF53187">
    <property type="entry name" value="Zn-dependent exopeptidases"/>
    <property type="match status" value="1"/>
</dbReference>
<keyword evidence="3" id="KW-0378">Hydrolase</keyword>
<comment type="cofactor">
    <cofactor evidence="1">
        <name>Zn(2+)</name>
        <dbReference type="ChEBI" id="CHEBI:29105"/>
    </cofactor>
</comment>
<dbReference type="PROSITE" id="PS00758">
    <property type="entry name" value="ARGE_DAPE_CPG2_1"/>
    <property type="match status" value="1"/>
</dbReference>
<evidence type="ECO:0000313" key="6">
    <source>
        <dbReference type="EMBL" id="ADK81774.1"/>
    </source>
</evidence>
<evidence type="ECO:0000256" key="4">
    <source>
        <dbReference type="ARBA" id="ARBA00022833"/>
    </source>
</evidence>
<dbReference type="STRING" id="573413.Spirs_2667"/>
<dbReference type="eggNOG" id="COG0624">
    <property type="taxonomic scope" value="Bacteria"/>
</dbReference>
<keyword evidence="2" id="KW-0479">Metal-binding</keyword>
<dbReference type="EMBL" id="CP002116">
    <property type="protein sequence ID" value="ADK81774.1"/>
    <property type="molecule type" value="Genomic_DNA"/>
</dbReference>
<accession>E1R8L7</accession>
<dbReference type="InterPro" id="IPR050072">
    <property type="entry name" value="Peptidase_M20A"/>
</dbReference>
<gene>
    <name evidence="6" type="ordered locus">Spirs_2667</name>
</gene>
<dbReference type="AlphaFoldDB" id="E1R8L7"/>
<dbReference type="InterPro" id="IPR002933">
    <property type="entry name" value="Peptidase_M20"/>
</dbReference>